<comment type="caution">
    <text evidence="15">The sequence shown here is derived from an EMBL/GenBank/DDBJ whole genome shotgun (WGS) entry which is preliminary data.</text>
</comment>
<evidence type="ECO:0000256" key="2">
    <source>
        <dbReference type="ARBA" id="ARBA00004651"/>
    </source>
</evidence>
<dbReference type="GO" id="GO:0022904">
    <property type="term" value="P:respiratory electron transport chain"/>
    <property type="evidence" value="ECO:0007669"/>
    <property type="project" value="InterPro"/>
</dbReference>
<dbReference type="OrthoDB" id="8589936at2"/>
<dbReference type="RefSeq" id="WP_117317587.1">
    <property type="nucleotide sequence ID" value="NZ_QQSW01000009.1"/>
</dbReference>
<evidence type="ECO:0000256" key="13">
    <source>
        <dbReference type="SAM" id="Phobius"/>
    </source>
</evidence>
<evidence type="ECO:0000256" key="4">
    <source>
        <dbReference type="ARBA" id="ARBA00022475"/>
    </source>
</evidence>
<evidence type="ECO:0000256" key="7">
    <source>
        <dbReference type="ARBA" id="ARBA00022723"/>
    </source>
</evidence>
<protein>
    <submittedName>
        <fullName evidence="15">Cytochrome b561</fullName>
    </submittedName>
</protein>
<dbReference type="Gene3D" id="1.20.950.20">
    <property type="entry name" value="Transmembrane di-heme cytochromes, Chain C"/>
    <property type="match status" value="1"/>
</dbReference>
<comment type="subcellular location">
    <subcellularLocation>
        <location evidence="2">Cell membrane</location>
        <topology evidence="2">Multi-pass membrane protein</topology>
    </subcellularLocation>
</comment>
<dbReference type="GO" id="GO:0046872">
    <property type="term" value="F:metal ion binding"/>
    <property type="evidence" value="ECO:0007669"/>
    <property type="project" value="UniProtKB-KW"/>
</dbReference>
<evidence type="ECO:0000256" key="3">
    <source>
        <dbReference type="ARBA" id="ARBA00022448"/>
    </source>
</evidence>
<keyword evidence="11 13" id="KW-0472">Membrane</keyword>
<keyword evidence="4" id="KW-1003">Cell membrane</keyword>
<evidence type="ECO:0000313" key="16">
    <source>
        <dbReference type="Proteomes" id="UP000294980"/>
    </source>
</evidence>
<sequence>MSRIWKYPAGWRVLHWLMALMVLTLIPVGLWMASRAEADIWGELTNTLYRWHKAIGFSVLVLMILRIAVKIRYRNPPYPPNAMPRNILLAARTVQSLLYVLLVLTPLFGWSGVTAFPALDTVGGYKLPAMPFVPEDRELAETLFEVHGWLAITLAVLVAAHVSGALRHALRKDGIFRRMV</sequence>
<evidence type="ECO:0000256" key="8">
    <source>
        <dbReference type="ARBA" id="ARBA00022982"/>
    </source>
</evidence>
<dbReference type="InterPro" id="IPR016174">
    <property type="entry name" value="Di-haem_cyt_TM"/>
</dbReference>
<dbReference type="GO" id="GO:0005886">
    <property type="term" value="C:plasma membrane"/>
    <property type="evidence" value="ECO:0007669"/>
    <property type="project" value="UniProtKB-SubCell"/>
</dbReference>
<dbReference type="InterPro" id="IPR052168">
    <property type="entry name" value="Cytochrome_b561_oxidase"/>
</dbReference>
<evidence type="ECO:0000256" key="1">
    <source>
        <dbReference type="ARBA" id="ARBA00001970"/>
    </source>
</evidence>
<keyword evidence="16" id="KW-1185">Reference proteome</keyword>
<evidence type="ECO:0000256" key="5">
    <source>
        <dbReference type="ARBA" id="ARBA00022617"/>
    </source>
</evidence>
<dbReference type="AlphaFoldDB" id="A0A4R2KWG8"/>
<feature type="transmembrane region" description="Helical" evidence="13">
    <location>
        <begin position="51"/>
        <end position="69"/>
    </location>
</feature>
<keyword evidence="10" id="KW-0408">Iron</keyword>
<dbReference type="EMBL" id="SLWX01000007">
    <property type="protein sequence ID" value="TCO75586.1"/>
    <property type="molecule type" value="Genomic_DNA"/>
</dbReference>
<dbReference type="GO" id="GO:0009055">
    <property type="term" value="F:electron transfer activity"/>
    <property type="evidence" value="ECO:0007669"/>
    <property type="project" value="InterPro"/>
</dbReference>
<dbReference type="SUPFAM" id="SSF81342">
    <property type="entry name" value="Transmembrane di-heme cytochromes"/>
    <property type="match status" value="1"/>
</dbReference>
<keyword evidence="3" id="KW-0813">Transport</keyword>
<feature type="transmembrane region" description="Helical" evidence="13">
    <location>
        <begin position="149"/>
        <end position="170"/>
    </location>
</feature>
<evidence type="ECO:0000256" key="12">
    <source>
        <dbReference type="ARBA" id="ARBA00037975"/>
    </source>
</evidence>
<evidence type="ECO:0000259" key="14">
    <source>
        <dbReference type="Pfam" id="PF01292"/>
    </source>
</evidence>
<dbReference type="PANTHER" id="PTHR30529:SF1">
    <property type="entry name" value="CYTOCHROME B561 HOMOLOG 2"/>
    <property type="match status" value="1"/>
</dbReference>
<keyword evidence="8" id="KW-0249">Electron transport</keyword>
<dbReference type="InterPro" id="IPR011577">
    <property type="entry name" value="Cyt_b561_bac/Ni-Hgenase"/>
</dbReference>
<dbReference type="Proteomes" id="UP000294980">
    <property type="component" value="Unassembled WGS sequence"/>
</dbReference>
<evidence type="ECO:0000256" key="11">
    <source>
        <dbReference type="ARBA" id="ARBA00023136"/>
    </source>
</evidence>
<keyword evidence="7" id="KW-0479">Metal-binding</keyword>
<dbReference type="PANTHER" id="PTHR30529">
    <property type="entry name" value="CYTOCHROME B561"/>
    <property type="match status" value="1"/>
</dbReference>
<evidence type="ECO:0000256" key="10">
    <source>
        <dbReference type="ARBA" id="ARBA00023004"/>
    </source>
</evidence>
<feature type="domain" description="Cytochrome b561 bacterial/Ni-hydrogenase" evidence="14">
    <location>
        <begin position="7"/>
        <end position="180"/>
    </location>
</feature>
<feature type="transmembrane region" description="Helical" evidence="13">
    <location>
        <begin position="12"/>
        <end position="31"/>
    </location>
</feature>
<accession>A0A4R2KWG8</accession>
<keyword evidence="9 13" id="KW-1133">Transmembrane helix</keyword>
<gene>
    <name evidence="15" type="ORF">EV688_1073</name>
</gene>
<keyword evidence="6 13" id="KW-0812">Transmembrane</keyword>
<name>A0A4R2KWG8_9GAMM</name>
<comment type="similarity">
    <text evidence="12">Belongs to the cytochrome b561 family.</text>
</comment>
<evidence type="ECO:0000256" key="9">
    <source>
        <dbReference type="ARBA" id="ARBA00022989"/>
    </source>
</evidence>
<comment type="cofactor">
    <cofactor evidence="1">
        <name>heme b</name>
        <dbReference type="ChEBI" id="CHEBI:60344"/>
    </cofactor>
</comment>
<proteinExistence type="inferred from homology"/>
<dbReference type="GO" id="GO:0020037">
    <property type="term" value="F:heme binding"/>
    <property type="evidence" value="ECO:0007669"/>
    <property type="project" value="TreeGrafter"/>
</dbReference>
<feature type="transmembrane region" description="Helical" evidence="13">
    <location>
        <begin position="89"/>
        <end position="110"/>
    </location>
</feature>
<evidence type="ECO:0000313" key="15">
    <source>
        <dbReference type="EMBL" id="TCO75586.1"/>
    </source>
</evidence>
<dbReference type="Pfam" id="PF01292">
    <property type="entry name" value="Ni_hydr_CYTB"/>
    <property type="match status" value="1"/>
</dbReference>
<keyword evidence="5" id="KW-0349">Heme</keyword>
<reference evidence="15 16" key="1">
    <citation type="submission" date="2019-03" db="EMBL/GenBank/DDBJ databases">
        <title>Genomic Encyclopedia of Type Strains, Phase IV (KMG-IV): sequencing the most valuable type-strain genomes for metagenomic binning, comparative biology and taxonomic classification.</title>
        <authorList>
            <person name="Goeker M."/>
        </authorList>
    </citation>
    <scope>NUCLEOTIDE SEQUENCE [LARGE SCALE GENOMIC DNA]</scope>
    <source>
        <strain evidence="15 16">DSM 23344</strain>
    </source>
</reference>
<organism evidence="15 16">
    <name type="scientific">Chromatocurvus halotolerans</name>
    <dbReference type="NCBI Taxonomy" id="1132028"/>
    <lineage>
        <taxon>Bacteria</taxon>
        <taxon>Pseudomonadati</taxon>
        <taxon>Pseudomonadota</taxon>
        <taxon>Gammaproteobacteria</taxon>
        <taxon>Cellvibrionales</taxon>
        <taxon>Halieaceae</taxon>
        <taxon>Chromatocurvus</taxon>
    </lineage>
</organism>
<evidence type="ECO:0000256" key="6">
    <source>
        <dbReference type="ARBA" id="ARBA00022692"/>
    </source>
</evidence>